<dbReference type="EMBL" id="CAKMAB010000004">
    <property type="protein sequence ID" value="CAH1054958.1"/>
    <property type="molecule type" value="Genomic_DNA"/>
</dbReference>
<comment type="caution">
    <text evidence="1">The sequence shown here is derived from an EMBL/GenBank/DDBJ whole genome shotgun (WGS) entry which is preliminary data.</text>
</comment>
<name>A0ABM9B8U3_9BACL</name>
<sequence>MLRTSDISQYDQKKREYEAILLLEDKDILMSRPLQFGVCNAGQTVYFLIDWIDGEDAQEAIPSLDGLL</sequence>
<gene>
    <name evidence="1" type="ORF">PAECIP111894_01108</name>
</gene>
<evidence type="ECO:0000313" key="2">
    <source>
        <dbReference type="Proteomes" id="UP000838749"/>
    </source>
</evidence>
<accession>A0ABM9B8U3</accession>
<reference evidence="1" key="1">
    <citation type="submission" date="2021-12" db="EMBL/GenBank/DDBJ databases">
        <authorList>
            <person name="Criscuolo A."/>
        </authorList>
    </citation>
    <scope>NUCLEOTIDE SEQUENCE</scope>
    <source>
        <strain evidence="1">CIP111894</strain>
    </source>
</reference>
<dbReference type="PANTHER" id="PTHR41283:SF1">
    <property type="entry name" value="AMINOGLYCOSIDE PHOSPHOTRANSFERASE DOMAIN-CONTAINING PROTEIN"/>
    <property type="match status" value="1"/>
</dbReference>
<organism evidence="1 2">
    <name type="scientific">Paenibacillus pseudetheri</name>
    <dbReference type="NCBI Taxonomy" id="2897682"/>
    <lineage>
        <taxon>Bacteria</taxon>
        <taxon>Bacillati</taxon>
        <taxon>Bacillota</taxon>
        <taxon>Bacilli</taxon>
        <taxon>Bacillales</taxon>
        <taxon>Paenibacillaceae</taxon>
        <taxon>Paenibacillus</taxon>
    </lineage>
</organism>
<proteinExistence type="predicted"/>
<evidence type="ECO:0000313" key="1">
    <source>
        <dbReference type="EMBL" id="CAH1054958.1"/>
    </source>
</evidence>
<dbReference type="RefSeq" id="WP_234532171.1">
    <property type="nucleotide sequence ID" value="NZ_CAKMAB010000004.1"/>
</dbReference>
<keyword evidence="2" id="KW-1185">Reference proteome</keyword>
<protein>
    <submittedName>
        <fullName evidence="1">Uncharacterized protein</fullName>
    </submittedName>
</protein>
<dbReference type="PANTHER" id="PTHR41283">
    <property type="entry name" value="AMINOGLYCOSIDE PHOSPHOTRANSFERASE"/>
    <property type="match status" value="1"/>
</dbReference>
<dbReference type="Proteomes" id="UP000838749">
    <property type="component" value="Unassembled WGS sequence"/>
</dbReference>